<dbReference type="InterPro" id="IPR012349">
    <property type="entry name" value="Split_barrel_FMN-bd"/>
</dbReference>
<dbReference type="RefSeq" id="XP_062879121.1">
    <property type="nucleotide sequence ID" value="XM_063023051.1"/>
</dbReference>
<dbReference type="GO" id="GO:0042602">
    <property type="term" value="F:riboflavin reductase (NADPH) activity"/>
    <property type="evidence" value="ECO:0007669"/>
    <property type="project" value="TreeGrafter"/>
</dbReference>
<evidence type="ECO:0000256" key="1">
    <source>
        <dbReference type="ARBA" id="ARBA00023002"/>
    </source>
</evidence>
<dbReference type="PANTHER" id="PTHR30466:SF1">
    <property type="entry name" value="FMN REDUCTASE (NADH) RUTF"/>
    <property type="match status" value="1"/>
</dbReference>
<dbReference type="SUPFAM" id="SSF50475">
    <property type="entry name" value="FMN-binding split barrel"/>
    <property type="match status" value="1"/>
</dbReference>
<dbReference type="Proteomes" id="UP001338582">
    <property type="component" value="Chromosome 5"/>
</dbReference>
<dbReference type="GO" id="GO:0010181">
    <property type="term" value="F:FMN binding"/>
    <property type="evidence" value="ECO:0007669"/>
    <property type="project" value="InterPro"/>
</dbReference>
<dbReference type="Pfam" id="PF01613">
    <property type="entry name" value="Flavin_Reduct"/>
    <property type="match status" value="1"/>
</dbReference>
<gene>
    <name evidence="3" type="ORF">PUMCH_004102</name>
</gene>
<evidence type="ECO:0000259" key="2">
    <source>
        <dbReference type="SMART" id="SM00903"/>
    </source>
</evidence>
<sequence length="207" mass="22875">MLPSRPCLQAASSLKASFKSAMARVAAPAMILTAGTALTSDVLHGMTLSSVNSVSVHPYPLMLFNMHLPSYTSASLHKHGHLALHLMPPTRESVELGRSFASGVKQDPSHFKVNSTDGSFKEMTTPFSGFDNYTFYETKEGILVPILNELEAAFICKKKTHFEVDDHEIWVVSVENIIRPNKDIQRPSGGILYFDRGFHRIGDLLSE</sequence>
<dbReference type="EMBL" id="CP138898">
    <property type="protein sequence ID" value="WPK26741.1"/>
    <property type="molecule type" value="Genomic_DNA"/>
</dbReference>
<evidence type="ECO:0000313" key="3">
    <source>
        <dbReference type="EMBL" id="WPK26741.1"/>
    </source>
</evidence>
<proteinExistence type="predicted"/>
<evidence type="ECO:0000313" key="4">
    <source>
        <dbReference type="Proteomes" id="UP001338582"/>
    </source>
</evidence>
<organism evidence="3 4">
    <name type="scientific">Australozyma saopauloensis</name>
    <dbReference type="NCBI Taxonomy" id="291208"/>
    <lineage>
        <taxon>Eukaryota</taxon>
        <taxon>Fungi</taxon>
        <taxon>Dikarya</taxon>
        <taxon>Ascomycota</taxon>
        <taxon>Saccharomycotina</taxon>
        <taxon>Pichiomycetes</taxon>
        <taxon>Metschnikowiaceae</taxon>
        <taxon>Australozyma</taxon>
    </lineage>
</organism>
<reference evidence="3 4" key="1">
    <citation type="submission" date="2023-10" db="EMBL/GenBank/DDBJ databases">
        <title>Draft Genome Sequence of Candida saopaulonensis from a very Premature Infant with Sepsis.</title>
        <authorList>
            <person name="Ning Y."/>
            <person name="Dai R."/>
            <person name="Xiao M."/>
            <person name="Xu Y."/>
            <person name="Yan Q."/>
            <person name="Zhang L."/>
        </authorList>
    </citation>
    <scope>NUCLEOTIDE SEQUENCE [LARGE SCALE GENOMIC DNA]</scope>
    <source>
        <strain evidence="3 4">19XY460</strain>
    </source>
</reference>
<accession>A0AAX4HE32</accession>
<name>A0AAX4HE32_9ASCO</name>
<dbReference type="KEGG" id="asau:88175164"/>
<dbReference type="AlphaFoldDB" id="A0AAX4HE32"/>
<dbReference type="SMART" id="SM00903">
    <property type="entry name" value="Flavin_Reduct"/>
    <property type="match status" value="1"/>
</dbReference>
<protein>
    <recommendedName>
        <fullName evidence="2">Flavin reductase like domain-containing protein</fullName>
    </recommendedName>
</protein>
<dbReference type="InterPro" id="IPR002563">
    <property type="entry name" value="Flavin_Rdtase-like_dom"/>
</dbReference>
<keyword evidence="4" id="KW-1185">Reference proteome</keyword>
<keyword evidence="1" id="KW-0560">Oxidoreductase</keyword>
<dbReference type="GeneID" id="88175164"/>
<feature type="domain" description="Flavin reductase like" evidence="2">
    <location>
        <begin position="22"/>
        <end position="200"/>
    </location>
</feature>
<dbReference type="PANTHER" id="PTHR30466">
    <property type="entry name" value="FLAVIN REDUCTASE"/>
    <property type="match status" value="1"/>
</dbReference>
<dbReference type="InterPro" id="IPR050268">
    <property type="entry name" value="NADH-dep_flavin_reductase"/>
</dbReference>
<dbReference type="Gene3D" id="2.30.110.10">
    <property type="entry name" value="Electron Transport, Fmn-binding Protein, Chain A"/>
    <property type="match status" value="1"/>
</dbReference>